<evidence type="ECO:0000313" key="2">
    <source>
        <dbReference type="EMBL" id="QPP05032.1"/>
    </source>
</evidence>
<evidence type="ECO:0000313" key="3">
    <source>
        <dbReference type="Proteomes" id="UP000595046"/>
    </source>
</evidence>
<dbReference type="AlphaFoldDB" id="A0A7T1T283"/>
<accession>A0A7T1T283</accession>
<reference evidence="3" key="1">
    <citation type="submission" date="2020-02" db="EMBL/GenBank/DDBJ databases">
        <title>Streptomyces sp. ASO4wet.</title>
        <authorList>
            <person name="Risdian C."/>
            <person name="Landwehr W."/>
            <person name="Schupp P."/>
            <person name="Wink J."/>
        </authorList>
    </citation>
    <scope>NUCLEOTIDE SEQUENCE [LARGE SCALE GENOMIC DNA]</scope>
    <source>
        <strain evidence="3">ASO4wet</strain>
    </source>
</reference>
<name>A0A7T1T283_9ACTN</name>
<protein>
    <submittedName>
        <fullName evidence="2">Uncharacterized protein</fullName>
    </submittedName>
</protein>
<dbReference type="RefSeq" id="WP_197354003.1">
    <property type="nucleotide sequence ID" value="NZ_CP048882.1"/>
</dbReference>
<feature type="region of interest" description="Disordered" evidence="1">
    <location>
        <begin position="71"/>
        <end position="145"/>
    </location>
</feature>
<feature type="compositionally biased region" description="Low complexity" evidence="1">
    <location>
        <begin position="98"/>
        <end position="107"/>
    </location>
</feature>
<evidence type="ECO:0000256" key="1">
    <source>
        <dbReference type="SAM" id="MobiDB-lite"/>
    </source>
</evidence>
<organism evidence="2 3">
    <name type="scientific">Streptomyces bathyalis</name>
    <dbReference type="NCBI Taxonomy" id="2710756"/>
    <lineage>
        <taxon>Bacteria</taxon>
        <taxon>Bacillati</taxon>
        <taxon>Actinomycetota</taxon>
        <taxon>Actinomycetes</taxon>
        <taxon>Kitasatosporales</taxon>
        <taxon>Streptomycetaceae</taxon>
        <taxon>Streptomyces</taxon>
    </lineage>
</organism>
<proteinExistence type="predicted"/>
<dbReference type="KEGG" id="sbat:G4Z16_31725"/>
<dbReference type="Proteomes" id="UP000595046">
    <property type="component" value="Chromosome"/>
</dbReference>
<dbReference type="EMBL" id="CP048882">
    <property type="protein sequence ID" value="QPP05032.1"/>
    <property type="molecule type" value="Genomic_DNA"/>
</dbReference>
<keyword evidence="3" id="KW-1185">Reference proteome</keyword>
<gene>
    <name evidence="2" type="ORF">G4Z16_31725</name>
</gene>
<sequence length="145" mass="15059">MDPMRTMRTAAERVPGSERVRGVFDDMLDTVGIVSPRARRVAAYTGAGILGVAGVIEWPVAVAGAAAVWLTQPRPADMDGEATDGARTQKRTTKQAASRSRSGNGSRTAKKGSSKSTAAKSTAAKRTAKKTTSASRAKAGGRKKA</sequence>
<feature type="compositionally biased region" description="Low complexity" evidence="1">
    <location>
        <begin position="114"/>
        <end position="138"/>
    </location>
</feature>